<dbReference type="EMBL" id="JACLQD010000006">
    <property type="protein sequence ID" value="MBC2837390.1"/>
    <property type="molecule type" value="Genomic_DNA"/>
</dbReference>
<dbReference type="Gene3D" id="1.10.579.10">
    <property type="entry name" value="DNA Cyclobutane Dipyrimidine Photolyase, subunit A, domain 3"/>
    <property type="match status" value="1"/>
</dbReference>
<feature type="binding site" evidence="4">
    <location>
        <position position="270"/>
    </location>
    <ligand>
        <name>FAD</name>
        <dbReference type="ChEBI" id="CHEBI:57692"/>
    </ligand>
</feature>
<evidence type="ECO:0000259" key="7">
    <source>
        <dbReference type="PROSITE" id="PS51645"/>
    </source>
</evidence>
<feature type="domain" description="Photolyase/cryptochrome alpha/beta" evidence="7">
    <location>
        <begin position="4"/>
        <end position="130"/>
    </location>
</feature>
<gene>
    <name evidence="8" type="ORF">H7F16_17865</name>
</gene>
<sequence>MTTAPLLLWFRRDLRLDDLPMLTAALATGRPLIPVFVLDAETEALGAAPKWRLGLGIGAFAARLVAAGSRLVLRRGAALPVLQALVAETGAAGVMWSRLYDPASRKRDEAVKAELRAQGLLAESHAGHLLHEPWTVETGTGGFYRVYTPYWKAVRGRPVAEAVAAPAALPAPEVWPASEALEAWRLGAAMNRGAAIVARHVQVGEAPALSRLQRFLDGPVKEYREARDFPAVDACSGLSENLAYGEIGPRRIWHAGWAAMERGAAGAEHFLKELVWREFSYHLMFHTPEITTRNWKPEWDAFPWQGDGEAAERWRRGMTGEPFVDAAMREMYVTGRMHNRGRMIVASYLTKHLMTDWRIGQAWFEDCLVDWDPAANAMGWQWAAGSGPDAAPYFRIFNPATQVEKFDGGAAYRKRFIAELSRQAGAEALAFFDAVPRSWGLSAAQRYPMPMVDLAEGRERALAAYANRGLQAAEGKEVRFSGL</sequence>
<dbReference type="PROSITE" id="PS51645">
    <property type="entry name" value="PHR_CRY_ALPHA_BETA"/>
    <property type="match status" value="1"/>
</dbReference>
<dbReference type="InterPro" id="IPR036155">
    <property type="entry name" value="Crypto/Photolyase_N_sf"/>
</dbReference>
<dbReference type="InterPro" id="IPR005101">
    <property type="entry name" value="Cryptochr/Photolyase_FAD-bd"/>
</dbReference>
<dbReference type="Pfam" id="PF00875">
    <property type="entry name" value="DNA_photolyase"/>
    <property type="match status" value="1"/>
</dbReference>
<dbReference type="PRINTS" id="PR00147">
    <property type="entry name" value="DNAPHOTLYASE"/>
</dbReference>
<evidence type="ECO:0000256" key="6">
    <source>
        <dbReference type="RuleBase" id="RU004182"/>
    </source>
</evidence>
<feature type="site" description="Electron transfer via tryptophanyl radical" evidence="5">
    <location>
        <position position="380"/>
    </location>
</feature>
<evidence type="ECO:0000313" key="8">
    <source>
        <dbReference type="EMBL" id="MBC2837390.1"/>
    </source>
</evidence>
<comment type="caution">
    <text evidence="8">The sequence shown here is derived from an EMBL/GenBank/DDBJ whole genome shotgun (WGS) entry which is preliminary data.</text>
</comment>
<dbReference type="Pfam" id="PF03441">
    <property type="entry name" value="FAD_binding_7"/>
    <property type="match status" value="1"/>
</dbReference>
<reference evidence="8 9" key="1">
    <citation type="journal article" date="2017" name="Int. J. Syst. Evol. Microbiol.">
        <title>Gemmobacter straminiformis sp. nov., isolated from an artificial fountain.</title>
        <authorList>
            <person name="Kang J.Y."/>
            <person name="Kim M.J."/>
            <person name="Chun J."/>
            <person name="Son K.P."/>
            <person name="Jahng K.Y."/>
        </authorList>
    </citation>
    <scope>NUCLEOTIDE SEQUENCE [LARGE SCALE GENOMIC DNA]</scope>
    <source>
        <strain evidence="8 9">CAM-8</strain>
    </source>
</reference>
<evidence type="ECO:0000256" key="1">
    <source>
        <dbReference type="ARBA" id="ARBA00001932"/>
    </source>
</evidence>
<keyword evidence="2 4" id="KW-0285">Flavoprotein</keyword>
<evidence type="ECO:0000256" key="4">
    <source>
        <dbReference type="PIRSR" id="PIRSR602081-1"/>
    </source>
</evidence>
<keyword evidence="8" id="KW-0456">Lyase</keyword>
<dbReference type="InterPro" id="IPR014729">
    <property type="entry name" value="Rossmann-like_a/b/a_fold"/>
</dbReference>
<evidence type="ECO:0000256" key="5">
    <source>
        <dbReference type="PIRSR" id="PIRSR602081-2"/>
    </source>
</evidence>
<comment type="similarity">
    <text evidence="6">Belongs to the DNA photolyase family.</text>
</comment>
<evidence type="ECO:0000313" key="9">
    <source>
        <dbReference type="Proteomes" id="UP000555411"/>
    </source>
</evidence>
<dbReference type="PANTHER" id="PTHR11455:SF9">
    <property type="entry name" value="CRYPTOCHROME CIRCADIAN CLOCK 5 ISOFORM X1"/>
    <property type="match status" value="1"/>
</dbReference>
<name>A0A842IC20_9RHOB</name>
<dbReference type="Gene3D" id="1.25.40.80">
    <property type="match status" value="1"/>
</dbReference>
<feature type="site" description="Electron transfer via tryptophanyl radical" evidence="5">
    <location>
        <position position="357"/>
    </location>
</feature>
<dbReference type="InterPro" id="IPR006050">
    <property type="entry name" value="DNA_photolyase_N"/>
</dbReference>
<keyword evidence="9" id="KW-1185">Reference proteome</keyword>
<dbReference type="Proteomes" id="UP000555411">
    <property type="component" value="Unassembled WGS sequence"/>
</dbReference>
<dbReference type="GO" id="GO:0009416">
    <property type="term" value="P:response to light stimulus"/>
    <property type="evidence" value="ECO:0007669"/>
    <property type="project" value="TreeGrafter"/>
</dbReference>
<dbReference type="SUPFAM" id="SSF48173">
    <property type="entry name" value="Cryptochrome/photolyase FAD-binding domain"/>
    <property type="match status" value="1"/>
</dbReference>
<dbReference type="GO" id="GO:0003677">
    <property type="term" value="F:DNA binding"/>
    <property type="evidence" value="ECO:0007669"/>
    <property type="project" value="TreeGrafter"/>
</dbReference>
<keyword evidence="3 4" id="KW-0274">FAD</keyword>
<organism evidence="8 9">
    <name type="scientific">Paragemmobacter straminiformis</name>
    <dbReference type="NCBI Taxonomy" id="2045119"/>
    <lineage>
        <taxon>Bacteria</taxon>
        <taxon>Pseudomonadati</taxon>
        <taxon>Pseudomonadota</taxon>
        <taxon>Alphaproteobacteria</taxon>
        <taxon>Rhodobacterales</taxon>
        <taxon>Paracoccaceae</taxon>
        <taxon>Paragemmobacter</taxon>
    </lineage>
</organism>
<dbReference type="InterPro" id="IPR036134">
    <property type="entry name" value="Crypto/Photolyase_FAD-like_sf"/>
</dbReference>
<comment type="cofactor">
    <cofactor evidence="1">
        <name>(6R)-5,10-methylene-5,6,7,8-tetrahydrofolate</name>
        <dbReference type="ChEBI" id="CHEBI:15636"/>
    </cofactor>
</comment>
<dbReference type="GO" id="GO:0003904">
    <property type="term" value="F:deoxyribodipyrimidine photo-lyase activity"/>
    <property type="evidence" value="ECO:0007669"/>
    <property type="project" value="TreeGrafter"/>
</dbReference>
<feature type="binding site" evidence="4">
    <location>
        <begin position="370"/>
        <end position="372"/>
    </location>
    <ligand>
        <name>FAD</name>
        <dbReference type="ChEBI" id="CHEBI:57692"/>
    </ligand>
</feature>
<dbReference type="InterPro" id="IPR002081">
    <property type="entry name" value="Cryptochrome/DNA_photolyase_1"/>
</dbReference>
<dbReference type="PANTHER" id="PTHR11455">
    <property type="entry name" value="CRYPTOCHROME"/>
    <property type="match status" value="1"/>
</dbReference>
<protein>
    <submittedName>
        <fullName evidence="8">Deoxyribodipyrimidine photo-lyase</fullName>
    </submittedName>
</protein>
<dbReference type="GO" id="GO:0071949">
    <property type="term" value="F:FAD binding"/>
    <property type="evidence" value="ECO:0007669"/>
    <property type="project" value="TreeGrafter"/>
</dbReference>
<evidence type="ECO:0000256" key="2">
    <source>
        <dbReference type="ARBA" id="ARBA00022630"/>
    </source>
</evidence>
<dbReference type="SUPFAM" id="SSF52425">
    <property type="entry name" value="Cryptochrome/photolyase, N-terminal domain"/>
    <property type="match status" value="1"/>
</dbReference>
<dbReference type="RefSeq" id="WP_185799006.1">
    <property type="nucleotide sequence ID" value="NZ_JACLQD010000006.1"/>
</dbReference>
<evidence type="ECO:0000256" key="3">
    <source>
        <dbReference type="ARBA" id="ARBA00022827"/>
    </source>
</evidence>
<dbReference type="AlphaFoldDB" id="A0A842IC20"/>
<dbReference type="Gene3D" id="3.40.50.620">
    <property type="entry name" value="HUPs"/>
    <property type="match status" value="1"/>
</dbReference>
<accession>A0A842IC20</accession>
<keyword evidence="6" id="KW-0157">Chromophore</keyword>
<feature type="binding site" evidence="4">
    <location>
        <position position="223"/>
    </location>
    <ligand>
        <name>FAD</name>
        <dbReference type="ChEBI" id="CHEBI:57692"/>
    </ligand>
</feature>
<feature type="site" description="Electron transfer via tryptophanyl radical" evidence="5">
    <location>
        <position position="304"/>
    </location>
</feature>
<comment type="cofactor">
    <cofactor evidence="4">
        <name>FAD</name>
        <dbReference type="ChEBI" id="CHEBI:57692"/>
    </cofactor>
    <text evidence="4">Binds 1 FAD per subunit.</text>
</comment>
<proteinExistence type="inferred from homology"/>